<organism evidence="1">
    <name type="scientific">Odontella aurita</name>
    <dbReference type="NCBI Taxonomy" id="265563"/>
    <lineage>
        <taxon>Eukaryota</taxon>
        <taxon>Sar</taxon>
        <taxon>Stramenopiles</taxon>
        <taxon>Ochrophyta</taxon>
        <taxon>Bacillariophyta</taxon>
        <taxon>Mediophyceae</taxon>
        <taxon>Biddulphiophycidae</taxon>
        <taxon>Eupodiscales</taxon>
        <taxon>Odontellaceae</taxon>
        <taxon>Odontella</taxon>
    </lineage>
</organism>
<accession>A0A7S4JJJ0</accession>
<name>A0A7S4JJJ0_9STRA</name>
<protein>
    <submittedName>
        <fullName evidence="1">Uncharacterized protein</fullName>
    </submittedName>
</protein>
<dbReference type="PANTHER" id="PTHR13132">
    <property type="entry name" value="ALPHA- 1,6 -FUCOSYLTRANSFERASE"/>
    <property type="match status" value="1"/>
</dbReference>
<dbReference type="PANTHER" id="PTHR13132:SF29">
    <property type="entry name" value="ALPHA-(1,6)-FUCOSYLTRANSFERASE"/>
    <property type="match status" value="1"/>
</dbReference>
<dbReference type="GO" id="GO:0046921">
    <property type="term" value="F:alpha-(1-&gt;6)-fucosyltransferase activity"/>
    <property type="evidence" value="ECO:0007669"/>
    <property type="project" value="TreeGrafter"/>
</dbReference>
<dbReference type="GO" id="GO:0006487">
    <property type="term" value="P:protein N-linked glycosylation"/>
    <property type="evidence" value="ECO:0007669"/>
    <property type="project" value="TreeGrafter"/>
</dbReference>
<proteinExistence type="predicted"/>
<evidence type="ECO:0000313" key="1">
    <source>
        <dbReference type="EMBL" id="CAE2265482.1"/>
    </source>
</evidence>
<gene>
    <name evidence="1" type="ORF">OAUR00152_LOCUS28669</name>
</gene>
<dbReference type="AlphaFoldDB" id="A0A7S4JJJ0"/>
<reference evidence="1" key="1">
    <citation type="submission" date="2021-01" db="EMBL/GenBank/DDBJ databases">
        <authorList>
            <person name="Corre E."/>
            <person name="Pelletier E."/>
            <person name="Niang G."/>
            <person name="Scheremetjew M."/>
            <person name="Finn R."/>
            <person name="Kale V."/>
            <person name="Holt S."/>
            <person name="Cochrane G."/>
            <person name="Meng A."/>
            <person name="Brown T."/>
            <person name="Cohen L."/>
        </authorList>
    </citation>
    <scope>NUCLEOTIDE SEQUENCE</scope>
    <source>
        <strain evidence="1">Isolate 1302-5</strain>
    </source>
</reference>
<dbReference type="Gene3D" id="3.40.50.11350">
    <property type="match status" value="1"/>
</dbReference>
<sequence>MTVPMLKGQMKGDDSGSRKAAAGGLFAGGLFALLVLGGGSGGDRPGASETALRATSVVMDDAGGQSSPPGPDVASAPGPLVVPGGDFFAGAEWCQPPKSPPLNYDACKDHTFVYKYGVWGGMTNALNFLLRGTVQAFEDGRCFTIDQTGPTKYSPMADRDPPMENVKAFLHRYFEPIGLPYGGDSSPEGVEQHPIVRDASKIRFYPYPEIGDREGERLKKARQTNNGKRTIPGISGMKDLDNLTLKKGLLRRYWRLLPERRETVCRRLSTHGITEEYMAFSIRRGDKKIEHDGKSEQMTVQMYLDEADKAIDPHFGGKIPTVFVATDDCAAVEELRALRPSWKFVSECDRAGDGSAAGFVLDDMTKWTLETTDAHYEKFFAELIGMAEAKHWIGVSFTNVAFWVYYMRHYTKTDDTVVFLDSPGFERNIVNNM</sequence>
<dbReference type="EMBL" id="HBKQ01041540">
    <property type="protein sequence ID" value="CAE2265482.1"/>
    <property type="molecule type" value="Transcribed_RNA"/>
</dbReference>